<dbReference type="Pfam" id="PF07811">
    <property type="entry name" value="TadE"/>
    <property type="match status" value="1"/>
</dbReference>
<protein>
    <recommendedName>
        <fullName evidence="3">TadE-like domain-containing protein</fullName>
    </recommendedName>
</protein>
<keyword evidence="2" id="KW-0812">Transmembrane</keyword>
<evidence type="ECO:0000256" key="2">
    <source>
        <dbReference type="SAM" id="Phobius"/>
    </source>
</evidence>
<dbReference type="EMBL" id="BPMK01000009">
    <property type="protein sequence ID" value="GIZ52342.1"/>
    <property type="molecule type" value="Genomic_DNA"/>
</dbReference>
<evidence type="ECO:0000256" key="1">
    <source>
        <dbReference type="SAM" id="MobiDB-lite"/>
    </source>
</evidence>
<evidence type="ECO:0000259" key="3">
    <source>
        <dbReference type="Pfam" id="PF07811"/>
    </source>
</evidence>
<dbReference type="InterPro" id="IPR012495">
    <property type="entry name" value="TadE-like_dom"/>
</dbReference>
<dbReference type="RefSeq" id="WP_220808567.1">
    <property type="nucleotide sequence ID" value="NZ_BPMK01000009.1"/>
</dbReference>
<dbReference type="PANTHER" id="PTHR37953">
    <property type="entry name" value="UPF0127 PROTEIN MJ1496"/>
    <property type="match status" value="1"/>
</dbReference>
<feature type="region of interest" description="Disordered" evidence="1">
    <location>
        <begin position="359"/>
        <end position="431"/>
    </location>
</feature>
<accession>A0ABQ4Q5S7</accession>
<dbReference type="Proteomes" id="UP000887222">
    <property type="component" value="Unassembled WGS sequence"/>
</dbReference>
<keyword evidence="2" id="KW-0472">Membrane</keyword>
<name>A0ABQ4Q5S7_9BURK</name>
<comment type="caution">
    <text evidence="4">The sequence shown here is derived from an EMBL/GenBank/DDBJ whole genome shotgun (WGS) entry which is preliminary data.</text>
</comment>
<dbReference type="Gene3D" id="2.60.120.1140">
    <property type="entry name" value="Protein of unknown function DUF192"/>
    <property type="match status" value="1"/>
</dbReference>
<keyword evidence="5" id="KW-1185">Reference proteome</keyword>
<reference evidence="4 5" key="1">
    <citation type="journal article" date="2022" name="Int. J. Syst. Evol. Microbiol.">
        <title>Noviherbaspirillum aridicola sp. nov., isolated from an arid soil in Pakistan.</title>
        <authorList>
            <person name="Khan I.U."/>
            <person name="Saqib M."/>
            <person name="Amin A."/>
            <person name="Hussain F."/>
            <person name="Li L."/>
            <person name="Liu Y.H."/>
            <person name="Fang B.Z."/>
            <person name="Ahmed I."/>
            <person name="Li W.J."/>
        </authorList>
    </citation>
    <scope>NUCLEOTIDE SEQUENCE [LARGE SCALE GENOMIC DNA]</scope>
    <source>
        <strain evidence="4 5">NCCP-691</strain>
    </source>
</reference>
<feature type="transmembrane region" description="Helical" evidence="2">
    <location>
        <begin position="157"/>
        <end position="180"/>
    </location>
</feature>
<feature type="domain" description="TadE-like" evidence="3">
    <location>
        <begin position="151"/>
        <end position="193"/>
    </location>
</feature>
<evidence type="ECO:0000313" key="5">
    <source>
        <dbReference type="Proteomes" id="UP000887222"/>
    </source>
</evidence>
<sequence>MPVTEALIQTRSASHPLRLRVANSFCSRFAGLMFKKRLAADEALLLTWCQSVHTAFMRFAIDLVYLDENGCVTKCVEKLKPWRCSRSSLPKADRCPAALPARHVLELAPGTIARLGIREGDRVVYPEAERHRARMAGSTETTRPRPSRQGGAGMVEFIVVGPILTMLGLSVLQYGMLFFAKNQVNHAGFMAARAGAMMNASVNAIEDAYVDALIPAYGGGTSAGELAEARQRARTDLTGRPDGRMLAIEMLNPTKESFDDWNDAGLQQTVGNSRRVIPNSELALRDPGRIGSQSGQSIHDANLIKLRITHAYEPKVPVAGTVFNRYLRWMDNGSNPDYSRMLSAGRIPLVTHVTLNMHSDAIEPPNPVSMPGPGNNGRPSDPGTPPANGNPPPSCLTAGCTVETPQTAFAPGDTGTGGGAQTGSQEPPPCM</sequence>
<dbReference type="PANTHER" id="PTHR37953:SF1">
    <property type="entry name" value="UPF0127 PROTEIN MJ1496"/>
    <property type="match status" value="1"/>
</dbReference>
<gene>
    <name evidence="4" type="ORF">NCCP691_23560</name>
</gene>
<organism evidence="4 5">
    <name type="scientific">Noviherbaspirillum aridicola</name>
    <dbReference type="NCBI Taxonomy" id="2849687"/>
    <lineage>
        <taxon>Bacteria</taxon>
        <taxon>Pseudomonadati</taxon>
        <taxon>Pseudomonadota</taxon>
        <taxon>Betaproteobacteria</taxon>
        <taxon>Burkholderiales</taxon>
        <taxon>Oxalobacteraceae</taxon>
        <taxon>Noviherbaspirillum</taxon>
    </lineage>
</organism>
<dbReference type="InterPro" id="IPR003795">
    <property type="entry name" value="DUF192"/>
</dbReference>
<keyword evidence="2" id="KW-1133">Transmembrane helix</keyword>
<dbReference type="Pfam" id="PF02643">
    <property type="entry name" value="DUF192"/>
    <property type="match status" value="1"/>
</dbReference>
<proteinExistence type="predicted"/>
<evidence type="ECO:0000313" key="4">
    <source>
        <dbReference type="EMBL" id="GIZ52342.1"/>
    </source>
</evidence>
<feature type="compositionally biased region" description="Pro residues" evidence="1">
    <location>
        <begin position="382"/>
        <end position="394"/>
    </location>
</feature>
<dbReference type="InterPro" id="IPR038695">
    <property type="entry name" value="Saro_0823-like_sf"/>
</dbReference>